<protein>
    <submittedName>
        <fullName evidence="2">Uncharacterized protein</fullName>
    </submittedName>
</protein>
<dbReference type="RefSeq" id="WP_191043080.1">
    <property type="nucleotide sequence ID" value="NZ_JACXAA010000023.1"/>
</dbReference>
<evidence type="ECO:0000313" key="3">
    <source>
        <dbReference type="Proteomes" id="UP000653797"/>
    </source>
</evidence>
<feature type="transmembrane region" description="Helical" evidence="1">
    <location>
        <begin position="86"/>
        <end position="103"/>
    </location>
</feature>
<dbReference type="EMBL" id="JACXAA010000023">
    <property type="protein sequence ID" value="MBD2757456.1"/>
    <property type="molecule type" value="Genomic_DNA"/>
</dbReference>
<feature type="transmembrane region" description="Helical" evidence="1">
    <location>
        <begin position="46"/>
        <end position="65"/>
    </location>
</feature>
<proteinExistence type="predicted"/>
<gene>
    <name evidence="2" type="ORF">IC230_31595</name>
</gene>
<keyword evidence="3" id="KW-1185">Reference proteome</keyword>
<organism evidence="2 3">
    <name type="scientific">Spirosoma validum</name>
    <dbReference type="NCBI Taxonomy" id="2771355"/>
    <lineage>
        <taxon>Bacteria</taxon>
        <taxon>Pseudomonadati</taxon>
        <taxon>Bacteroidota</taxon>
        <taxon>Cytophagia</taxon>
        <taxon>Cytophagales</taxon>
        <taxon>Cytophagaceae</taxon>
        <taxon>Spirosoma</taxon>
    </lineage>
</organism>
<dbReference type="Proteomes" id="UP000653797">
    <property type="component" value="Unassembled WGS sequence"/>
</dbReference>
<feature type="transmembrane region" description="Helical" evidence="1">
    <location>
        <begin position="109"/>
        <end position="134"/>
    </location>
</feature>
<dbReference type="AlphaFoldDB" id="A0A927B936"/>
<evidence type="ECO:0000256" key="1">
    <source>
        <dbReference type="SAM" id="Phobius"/>
    </source>
</evidence>
<name>A0A927B936_9BACT</name>
<reference evidence="2" key="1">
    <citation type="submission" date="2020-09" db="EMBL/GenBank/DDBJ databases">
        <authorList>
            <person name="Kim M.K."/>
        </authorList>
    </citation>
    <scope>NUCLEOTIDE SEQUENCE</scope>
    <source>
        <strain evidence="2">BT704</strain>
    </source>
</reference>
<feature type="transmembrane region" description="Helical" evidence="1">
    <location>
        <begin position="12"/>
        <end position="31"/>
    </location>
</feature>
<sequence>MKRKTLIKIHIAATLVAILTIGSFLTASLVAELSGSETVIKNIKEAILFALPLLLVAMPAVALSGNKLAGKSNHPIVLAKQKRMRFITLNGLCLIGLAFFLYYRSHYQAIDGIFFITQIAEFGLGLTNLVLLGLNSRSGVQLSGRFKRMKPLGVGSQTSI</sequence>
<evidence type="ECO:0000313" key="2">
    <source>
        <dbReference type="EMBL" id="MBD2757456.1"/>
    </source>
</evidence>
<keyword evidence="1" id="KW-1133">Transmembrane helix</keyword>
<comment type="caution">
    <text evidence="2">The sequence shown here is derived from an EMBL/GenBank/DDBJ whole genome shotgun (WGS) entry which is preliminary data.</text>
</comment>
<keyword evidence="1" id="KW-0472">Membrane</keyword>
<keyword evidence="1" id="KW-0812">Transmembrane</keyword>
<accession>A0A927B936</accession>